<feature type="domain" description="Helix-turn-helix" evidence="1">
    <location>
        <begin position="12"/>
        <end position="63"/>
    </location>
</feature>
<evidence type="ECO:0000313" key="3">
    <source>
        <dbReference type="Proteomes" id="UP000198867"/>
    </source>
</evidence>
<accession>A0A1I5BUR7</accession>
<dbReference type="NCBIfam" id="TIGR01764">
    <property type="entry name" value="excise"/>
    <property type="match status" value="1"/>
</dbReference>
<dbReference type="InterPro" id="IPR041657">
    <property type="entry name" value="HTH_17"/>
</dbReference>
<organism evidence="2 3">
    <name type="scientific">Mycetocola miduiensis</name>
    <dbReference type="NCBI Taxonomy" id="995034"/>
    <lineage>
        <taxon>Bacteria</taxon>
        <taxon>Bacillati</taxon>
        <taxon>Actinomycetota</taxon>
        <taxon>Actinomycetes</taxon>
        <taxon>Micrococcales</taxon>
        <taxon>Microbacteriaceae</taxon>
        <taxon>Mycetocola</taxon>
    </lineage>
</organism>
<dbReference type="Pfam" id="PF12728">
    <property type="entry name" value="HTH_17"/>
    <property type="match status" value="1"/>
</dbReference>
<name>A0A1I5BUR7_9MICO</name>
<dbReference type="AlphaFoldDB" id="A0A1I5BUR7"/>
<dbReference type="STRING" id="995034.SAMN05216219_2120"/>
<dbReference type="EMBL" id="FOVM01000005">
    <property type="protein sequence ID" value="SFN78486.1"/>
    <property type="molecule type" value="Genomic_DNA"/>
</dbReference>
<dbReference type="Proteomes" id="UP000198867">
    <property type="component" value="Unassembled WGS sequence"/>
</dbReference>
<dbReference type="OrthoDB" id="5524782at2"/>
<sequence>MDTVSSDSVGRFLTVADTADILNISPSEVVELVRSAELPAISVGSPSRWRIERTVLEAYIETKYEETRRMGLWQESDLASLPEVSNGTIRRPEDP</sequence>
<dbReference type="InterPro" id="IPR010093">
    <property type="entry name" value="SinI_DNA-bd"/>
</dbReference>
<dbReference type="GO" id="GO:0003677">
    <property type="term" value="F:DNA binding"/>
    <property type="evidence" value="ECO:0007669"/>
    <property type="project" value="InterPro"/>
</dbReference>
<protein>
    <submittedName>
        <fullName evidence="2">DNA binding domain-containing protein, excisionase family</fullName>
    </submittedName>
</protein>
<dbReference type="RefSeq" id="WP_090711174.1">
    <property type="nucleotide sequence ID" value="NZ_FOVM01000005.1"/>
</dbReference>
<evidence type="ECO:0000313" key="2">
    <source>
        <dbReference type="EMBL" id="SFN78486.1"/>
    </source>
</evidence>
<reference evidence="3" key="1">
    <citation type="submission" date="2016-10" db="EMBL/GenBank/DDBJ databases">
        <authorList>
            <person name="Varghese N."/>
            <person name="Submissions S."/>
        </authorList>
    </citation>
    <scope>NUCLEOTIDE SEQUENCE [LARGE SCALE GENOMIC DNA]</scope>
    <source>
        <strain evidence="3">CGMCC 1.11101</strain>
    </source>
</reference>
<keyword evidence="3" id="KW-1185">Reference proteome</keyword>
<evidence type="ECO:0000259" key="1">
    <source>
        <dbReference type="Pfam" id="PF12728"/>
    </source>
</evidence>
<gene>
    <name evidence="2" type="ORF">SAMN05216219_2120</name>
</gene>
<proteinExistence type="predicted"/>